<dbReference type="KEGG" id="cate:C2869_15485"/>
<dbReference type="RefSeq" id="WP_108603820.1">
    <property type="nucleotide sequence ID" value="NZ_CP026604.1"/>
</dbReference>
<protein>
    <submittedName>
        <fullName evidence="1">Uncharacterized protein</fullName>
    </submittedName>
</protein>
<reference evidence="1 2" key="1">
    <citation type="submission" date="2018-01" db="EMBL/GenBank/DDBJ databases">
        <title>Genome sequence of a Cantenovulum-like bacteria.</title>
        <authorList>
            <person name="Tan W.R."/>
            <person name="Lau N.-S."/>
            <person name="Go F."/>
            <person name="Amirul A.-A.A."/>
        </authorList>
    </citation>
    <scope>NUCLEOTIDE SEQUENCE [LARGE SCALE GENOMIC DNA]</scope>
    <source>
        <strain evidence="1 2">CCB-QB4</strain>
    </source>
</reference>
<dbReference type="Proteomes" id="UP000244441">
    <property type="component" value="Chromosome"/>
</dbReference>
<accession>A0A2S0VU58</accession>
<proteinExistence type="predicted"/>
<sequence length="266" mass="30169">MAETPVLKHIHLSNIDKNTLLLRLTAEQRQRFNQALLALDKVLENNPSTTHNSDGSPSSVCFGINQLQQSNLFKRLLTGQPALPFPPPTNFGKPWYALIESEQPQVAQITLSQAVLYNKIQPNDGLSIGVDHAQNTEKQAQQSINLNQHCWQIKQMNESALSVMQALRKLFKEDTPQSEIDIEALLSSQPEFILTDLKYGEFKLYIGAVKQTLSSQQTDCFYSLAGRLLNGIKQFTKIEHEQATHNTNLNNKDDLYKVDRWLLKKN</sequence>
<dbReference type="OrthoDB" id="9179209at2"/>
<gene>
    <name evidence="1" type="ORF">C2869_15485</name>
</gene>
<keyword evidence="2" id="KW-1185">Reference proteome</keyword>
<evidence type="ECO:0000313" key="2">
    <source>
        <dbReference type="Proteomes" id="UP000244441"/>
    </source>
</evidence>
<dbReference type="AlphaFoldDB" id="A0A2S0VU58"/>
<dbReference type="EMBL" id="CP026604">
    <property type="protein sequence ID" value="AWB67751.1"/>
    <property type="molecule type" value="Genomic_DNA"/>
</dbReference>
<evidence type="ECO:0000313" key="1">
    <source>
        <dbReference type="EMBL" id="AWB67751.1"/>
    </source>
</evidence>
<name>A0A2S0VU58_9ALTE</name>
<organism evidence="1 2">
    <name type="scientific">Saccharobesus litoralis</name>
    <dbReference type="NCBI Taxonomy" id="2172099"/>
    <lineage>
        <taxon>Bacteria</taxon>
        <taxon>Pseudomonadati</taxon>
        <taxon>Pseudomonadota</taxon>
        <taxon>Gammaproteobacteria</taxon>
        <taxon>Alteromonadales</taxon>
        <taxon>Alteromonadaceae</taxon>
        <taxon>Saccharobesus</taxon>
    </lineage>
</organism>